<evidence type="ECO:0000256" key="2">
    <source>
        <dbReference type="RuleBase" id="RU362097"/>
    </source>
</evidence>
<comment type="subcellular location">
    <subcellularLocation>
        <location evidence="2">Cell membrane</location>
        <topology evidence="2">Lipid-anchor</topology>
    </subcellularLocation>
</comment>
<keyword evidence="5" id="KW-1185">Reference proteome</keyword>
<dbReference type="EMBL" id="JACIJC010000002">
    <property type="protein sequence ID" value="MBB5685362.1"/>
    <property type="molecule type" value="Genomic_DNA"/>
</dbReference>
<evidence type="ECO:0000313" key="4">
    <source>
        <dbReference type="EMBL" id="MBB5685362.1"/>
    </source>
</evidence>
<sequence length="472" mass="49981">MRKSLTLAGILLLTGCVSNRLPAPEITVPGQFEAQVEASQSNAVSAQSIEQWWLLFDDAQLSSLVDQALSDAPDARTALARLREAQAIRRGALTPYDPQGNPGFSVSRSDTSVNGAPAGQDQLLGAGTSVALGGSFNVSWEADLFGRRSAARGAAEADLAAARFVFEATRLSLAANVATQLFAARGLAGQIVEAQETLRIAQELARIGRLRVTSGLGSGSDAARLDTQLANAQSDLVNLRSQFSIARRTLLVLLGRGTDGLDTLPIAAVLPMPPRPPALTPADVMMRRPDVREAEQRLRAAAGNLKLDQLALFPRLTLQPGASFTRVLDPAAYATSVWTLAAGLFVPILDRPRLLSQIGAQTARGEQAVIAYEQAVQAAYGDAENSLTALSADLDRLDYLILAEQRAQFAFSAQQQGYKAGIVDLDTLLQTEQAWRAARIALVALKTSTLTNAVTSFKALGGGWNPDPSSGS</sequence>
<keyword evidence="2 4" id="KW-0449">Lipoprotein</keyword>
<organism evidence="4 5">
    <name type="scientific">Sphingobium boeckii</name>
    <dbReference type="NCBI Taxonomy" id="1082345"/>
    <lineage>
        <taxon>Bacteria</taxon>
        <taxon>Pseudomonadati</taxon>
        <taxon>Pseudomonadota</taxon>
        <taxon>Alphaproteobacteria</taxon>
        <taxon>Sphingomonadales</taxon>
        <taxon>Sphingomonadaceae</taxon>
        <taxon>Sphingobium</taxon>
    </lineage>
</organism>
<dbReference type="Proteomes" id="UP000549617">
    <property type="component" value="Unassembled WGS sequence"/>
</dbReference>
<gene>
    <name evidence="4" type="ORF">FHS49_001370</name>
</gene>
<dbReference type="Pfam" id="PF02321">
    <property type="entry name" value="OEP"/>
    <property type="match status" value="2"/>
</dbReference>
<dbReference type="InterPro" id="IPR003423">
    <property type="entry name" value="OMP_efflux"/>
</dbReference>
<dbReference type="NCBIfam" id="TIGR01845">
    <property type="entry name" value="outer_NodT"/>
    <property type="match status" value="1"/>
</dbReference>
<name>A0A7W9AH06_9SPHN</name>
<evidence type="ECO:0000313" key="5">
    <source>
        <dbReference type="Proteomes" id="UP000549617"/>
    </source>
</evidence>
<dbReference type="PANTHER" id="PTHR30203">
    <property type="entry name" value="OUTER MEMBRANE CATION EFFLUX PROTEIN"/>
    <property type="match status" value="1"/>
</dbReference>
<keyword evidence="2" id="KW-0564">Palmitate</keyword>
<evidence type="ECO:0000256" key="3">
    <source>
        <dbReference type="SAM" id="MobiDB-lite"/>
    </source>
</evidence>
<dbReference type="PROSITE" id="PS51257">
    <property type="entry name" value="PROKAR_LIPOPROTEIN"/>
    <property type="match status" value="1"/>
</dbReference>
<dbReference type="Gene3D" id="1.20.1600.10">
    <property type="entry name" value="Outer membrane efflux proteins (OEP)"/>
    <property type="match status" value="1"/>
</dbReference>
<dbReference type="AlphaFoldDB" id="A0A7W9AH06"/>
<evidence type="ECO:0000256" key="1">
    <source>
        <dbReference type="ARBA" id="ARBA00007613"/>
    </source>
</evidence>
<protein>
    <submittedName>
        <fullName evidence="4">NodT family efflux transporter outer membrane factor (OMF) lipoprotein</fullName>
    </submittedName>
</protein>
<dbReference type="RefSeq" id="WP_184016642.1">
    <property type="nucleotide sequence ID" value="NZ_JACIJC010000002.1"/>
</dbReference>
<proteinExistence type="inferred from homology"/>
<keyword evidence="2" id="KW-0472">Membrane</keyword>
<dbReference type="SUPFAM" id="SSF56954">
    <property type="entry name" value="Outer membrane efflux proteins (OEP)"/>
    <property type="match status" value="1"/>
</dbReference>
<comment type="caution">
    <text evidence="4">The sequence shown here is derived from an EMBL/GenBank/DDBJ whole genome shotgun (WGS) entry which is preliminary data.</text>
</comment>
<keyword evidence="2" id="KW-0812">Transmembrane</keyword>
<reference evidence="4 5" key="1">
    <citation type="submission" date="2020-08" db="EMBL/GenBank/DDBJ databases">
        <title>Genomic Encyclopedia of Type Strains, Phase IV (KMG-IV): sequencing the most valuable type-strain genomes for metagenomic binning, comparative biology and taxonomic classification.</title>
        <authorList>
            <person name="Goeker M."/>
        </authorList>
    </citation>
    <scope>NUCLEOTIDE SEQUENCE [LARGE SCALE GENOMIC DNA]</scope>
    <source>
        <strain evidence="4 5">DSM 25079</strain>
    </source>
</reference>
<feature type="compositionally biased region" description="Polar residues" evidence="3">
    <location>
        <begin position="102"/>
        <end position="112"/>
    </location>
</feature>
<comment type="similarity">
    <text evidence="1 2">Belongs to the outer membrane factor (OMF) (TC 1.B.17) family.</text>
</comment>
<accession>A0A7W9AH06</accession>
<dbReference type="InterPro" id="IPR010131">
    <property type="entry name" value="MdtP/NodT-like"/>
</dbReference>
<dbReference type="GO" id="GO:0015562">
    <property type="term" value="F:efflux transmembrane transporter activity"/>
    <property type="evidence" value="ECO:0007669"/>
    <property type="project" value="InterPro"/>
</dbReference>
<feature type="region of interest" description="Disordered" evidence="3">
    <location>
        <begin position="91"/>
        <end position="112"/>
    </location>
</feature>
<keyword evidence="2" id="KW-1134">Transmembrane beta strand</keyword>
<dbReference type="GO" id="GO:0005886">
    <property type="term" value="C:plasma membrane"/>
    <property type="evidence" value="ECO:0007669"/>
    <property type="project" value="UniProtKB-SubCell"/>
</dbReference>
<dbReference type="Gene3D" id="2.20.200.10">
    <property type="entry name" value="Outer membrane efflux proteins (OEP)"/>
    <property type="match status" value="1"/>
</dbReference>